<accession>A0AA48RE43</accession>
<dbReference type="AlphaFoldDB" id="A0AA48RE43"/>
<proteinExistence type="predicted"/>
<evidence type="ECO:0000259" key="2">
    <source>
        <dbReference type="Pfam" id="PF12307"/>
    </source>
</evidence>
<dbReference type="Pfam" id="PF12307">
    <property type="entry name" value="DUF3631"/>
    <property type="match status" value="1"/>
</dbReference>
<reference evidence="3" key="1">
    <citation type="submission" date="2023-07" db="EMBL/GenBank/DDBJ databases">
        <authorList>
            <person name="Pelsma A.J. K."/>
        </authorList>
    </citation>
    <scope>NUCLEOTIDE SEQUENCE</scope>
</reference>
<feature type="compositionally biased region" description="Polar residues" evidence="1">
    <location>
        <begin position="531"/>
        <end position="542"/>
    </location>
</feature>
<organism evidence="3">
    <name type="scientific">freshwater sediment metagenome</name>
    <dbReference type="NCBI Taxonomy" id="556182"/>
    <lineage>
        <taxon>unclassified sequences</taxon>
        <taxon>metagenomes</taxon>
        <taxon>ecological metagenomes</taxon>
    </lineage>
</organism>
<feature type="region of interest" description="Disordered" evidence="1">
    <location>
        <begin position="513"/>
        <end position="614"/>
    </location>
</feature>
<feature type="domain" description="DUF3631" evidence="2">
    <location>
        <begin position="329"/>
        <end position="509"/>
    </location>
</feature>
<dbReference type="InterPro" id="IPR022081">
    <property type="entry name" value="DUF3631"/>
</dbReference>
<evidence type="ECO:0000256" key="1">
    <source>
        <dbReference type="SAM" id="MobiDB-lite"/>
    </source>
</evidence>
<evidence type="ECO:0000313" key="3">
    <source>
        <dbReference type="EMBL" id="CAJ0867522.1"/>
    </source>
</evidence>
<gene>
    <name evidence="3" type="ORF">AMST5_01962</name>
</gene>
<protein>
    <recommendedName>
        <fullName evidence="2">DUF3631 domain-containing protein</fullName>
    </recommendedName>
</protein>
<name>A0AA48RE43_9ZZZZ</name>
<dbReference type="EMBL" id="OY288114">
    <property type="protein sequence ID" value="CAJ0867522.1"/>
    <property type="molecule type" value="Genomic_DNA"/>
</dbReference>
<sequence>MPFARRGRWNTATARAGLTSIEPTASVIRAAIPLGSPLGRPNGAIVGLQDLTRGVATAFLNRMGAAMLEKPHYLNDDEWNAAAIIADCKKTINLREIAAFDPNLREIQRLAALNPIAYDGEREAAAERLGCRVSTLDKEVLAKRSEKAESEAIELCADTEPCAEPVNVSELLDTVRATVRRFIVCEPETATAATLWIAFTWIVDDVHVAPLAIITAPEKGCGKTQLLDVIGRLSRRALFAANISPAATFRVIEAKSPTLLIDEADAFFRENEELRGVINSGHTRTSAYVIRTVGDNHDVRQFSTWSAKAIAGIGRLPETVMSRGIILNLRRKLKDEKVERLRHAERGIFEMLCRKLARFGQDYGASIGRARPDLPEALGDRAQDNWEPLLAIADAAGGNWPSKARRAALTLCGAEQDSVSANEELLRDIRDIFDAERVERMAMAELLRRLVEDETAPWATWNRGKPMSPRQLGAKLKEFGIHAGTVHVSAYEKPKGFKREQFADTWARYLDGDGQEVTDGEHMLSPDTPLPSVTQSPLNNSGGLEVTEGVTDDNSSSHRLVQSPDCDEVTDGEGDRRIIAQSPLRSPEKPLFSGQGDRVTDEPPLSGEKGVIRL</sequence>